<proteinExistence type="inferred from homology"/>
<gene>
    <name evidence="8" type="ORF">FJM65_20580</name>
</gene>
<dbReference type="Proteomes" id="UP000316727">
    <property type="component" value="Unassembled WGS sequence"/>
</dbReference>
<accession>A0A501VQT0</accession>
<dbReference type="RefSeq" id="WP_140624159.1">
    <property type="nucleotide sequence ID" value="NZ_VFRQ01000019.1"/>
</dbReference>
<name>A0A501VQT0_9BACT</name>
<dbReference type="EMBL" id="VFRQ01000019">
    <property type="protein sequence ID" value="TPE40009.1"/>
    <property type="molecule type" value="Genomic_DNA"/>
</dbReference>
<evidence type="ECO:0000256" key="5">
    <source>
        <dbReference type="ARBA" id="ARBA00022989"/>
    </source>
</evidence>
<comment type="similarity">
    <text evidence="2">Belongs to the polysaccharide synthase family.</text>
</comment>
<protein>
    <submittedName>
        <fullName evidence="8">Lipopolysaccharide biosynthesis protein</fullName>
    </submittedName>
</protein>
<dbReference type="OrthoDB" id="9770347at2"/>
<evidence type="ECO:0000256" key="7">
    <source>
        <dbReference type="SAM" id="Phobius"/>
    </source>
</evidence>
<dbReference type="PANTHER" id="PTHR30250">
    <property type="entry name" value="PST FAMILY PREDICTED COLANIC ACID TRANSPORTER"/>
    <property type="match status" value="1"/>
</dbReference>
<dbReference type="GO" id="GO:0005886">
    <property type="term" value="C:plasma membrane"/>
    <property type="evidence" value="ECO:0007669"/>
    <property type="project" value="UniProtKB-SubCell"/>
</dbReference>
<evidence type="ECO:0000256" key="2">
    <source>
        <dbReference type="ARBA" id="ARBA00007430"/>
    </source>
</evidence>
<comment type="subcellular location">
    <subcellularLocation>
        <location evidence="1">Cell membrane</location>
        <topology evidence="1">Multi-pass membrane protein</topology>
    </subcellularLocation>
</comment>
<feature type="transmembrane region" description="Helical" evidence="7">
    <location>
        <begin position="235"/>
        <end position="254"/>
    </location>
</feature>
<evidence type="ECO:0000256" key="6">
    <source>
        <dbReference type="ARBA" id="ARBA00023136"/>
    </source>
</evidence>
<evidence type="ECO:0000256" key="3">
    <source>
        <dbReference type="ARBA" id="ARBA00022475"/>
    </source>
</evidence>
<reference evidence="8 9" key="1">
    <citation type="submission" date="2019-06" db="EMBL/GenBank/DDBJ databases">
        <title>A novel bacterium of genus Pontibacter, isolated from marine sediment.</title>
        <authorList>
            <person name="Huang H."/>
            <person name="Mo K."/>
            <person name="Hu Y."/>
        </authorList>
    </citation>
    <scope>NUCLEOTIDE SEQUENCE [LARGE SCALE GENOMIC DNA]</scope>
    <source>
        <strain evidence="8 9">HB172049</strain>
    </source>
</reference>
<evidence type="ECO:0000313" key="9">
    <source>
        <dbReference type="Proteomes" id="UP000316727"/>
    </source>
</evidence>
<dbReference type="Pfam" id="PF13440">
    <property type="entry name" value="Polysacc_synt_3"/>
    <property type="match status" value="1"/>
</dbReference>
<feature type="transmembrane region" description="Helical" evidence="7">
    <location>
        <begin position="149"/>
        <end position="169"/>
    </location>
</feature>
<feature type="transmembrane region" description="Helical" evidence="7">
    <location>
        <begin position="365"/>
        <end position="383"/>
    </location>
</feature>
<comment type="caution">
    <text evidence="8">The sequence shown here is derived from an EMBL/GenBank/DDBJ whole genome shotgun (WGS) entry which is preliminary data.</text>
</comment>
<evidence type="ECO:0000313" key="8">
    <source>
        <dbReference type="EMBL" id="TPE40009.1"/>
    </source>
</evidence>
<keyword evidence="4 7" id="KW-0812">Transmembrane</keyword>
<feature type="transmembrane region" description="Helical" evidence="7">
    <location>
        <begin position="86"/>
        <end position="108"/>
    </location>
</feature>
<sequence>MNNKSLKGKVVTGIFWNAIQLIVNRSFSFIIKLVLAKLLFPEQFGLVGMAAVFTSFVQVFNDLGFGAALVQRKDEDLREEHYHTSFWTGVIWSIALYITIALIVAPLAADFYKEPVMRQIIPVMSLGVLASPINLVHRAQLTKSLDFKRLTYISNFSSIFSGILSLILAFSGFGVWALVFNSVATFVVAMPMYFKATKWKPRLIWENEAFKEIFGFGVNTMGTQVFNNLISKFDYLIIGKLLSASALGVYTLAFTLTDTFRGQLMSVMNTVMYPIYGKKQDDVKSLALYYLKVVEYNAIIIYPIMMLMMLFASPIIHGFFGEKWVDAIIPVQILSVSVVFHLMVSSNTSLIRGMGKPGLEFKLQLFKSLVLYVPLIFIGTKLYGTVGAATAILINKILSVFIAQYFLKKLLNISFLKLLSAIKPSGIGFVIGSIVGYILHFKLKIFWPLSAVISLSIYLLIVYFMIGKEILYQINSFRKQKKSVR</sequence>
<feature type="transmembrane region" description="Helical" evidence="7">
    <location>
        <begin position="419"/>
        <end position="439"/>
    </location>
</feature>
<keyword evidence="3" id="KW-1003">Cell membrane</keyword>
<evidence type="ECO:0000256" key="4">
    <source>
        <dbReference type="ARBA" id="ARBA00022692"/>
    </source>
</evidence>
<dbReference type="CDD" id="cd13127">
    <property type="entry name" value="MATE_tuaB_like"/>
    <property type="match status" value="1"/>
</dbReference>
<dbReference type="PANTHER" id="PTHR30250:SF10">
    <property type="entry name" value="LIPOPOLYSACCHARIDE BIOSYNTHESIS PROTEIN WZXC"/>
    <property type="match status" value="1"/>
</dbReference>
<keyword evidence="9" id="KW-1185">Reference proteome</keyword>
<feature type="transmembrane region" description="Helical" evidence="7">
    <location>
        <begin position="120"/>
        <end position="137"/>
    </location>
</feature>
<feature type="transmembrane region" description="Helical" evidence="7">
    <location>
        <begin position="298"/>
        <end position="321"/>
    </location>
</feature>
<feature type="transmembrane region" description="Helical" evidence="7">
    <location>
        <begin position="445"/>
        <end position="466"/>
    </location>
</feature>
<dbReference type="InterPro" id="IPR050833">
    <property type="entry name" value="Poly_Biosynth_Transport"/>
</dbReference>
<feature type="transmembrane region" description="Helical" evidence="7">
    <location>
        <begin position="175"/>
        <end position="194"/>
    </location>
</feature>
<evidence type="ECO:0000256" key="1">
    <source>
        <dbReference type="ARBA" id="ARBA00004651"/>
    </source>
</evidence>
<keyword evidence="5 7" id="KW-1133">Transmembrane helix</keyword>
<dbReference type="AlphaFoldDB" id="A0A501VQT0"/>
<keyword evidence="6 7" id="KW-0472">Membrane</keyword>
<feature type="transmembrane region" description="Helical" evidence="7">
    <location>
        <begin position="327"/>
        <end position="344"/>
    </location>
</feature>
<feature type="transmembrane region" description="Helical" evidence="7">
    <location>
        <begin position="46"/>
        <end position="65"/>
    </location>
</feature>
<feature type="transmembrane region" description="Helical" evidence="7">
    <location>
        <begin position="21"/>
        <end position="40"/>
    </location>
</feature>
<organism evidence="8 9">
    <name type="scientific">Pontibacter mangrovi</name>
    <dbReference type="NCBI Taxonomy" id="2589816"/>
    <lineage>
        <taxon>Bacteria</taxon>
        <taxon>Pseudomonadati</taxon>
        <taxon>Bacteroidota</taxon>
        <taxon>Cytophagia</taxon>
        <taxon>Cytophagales</taxon>
        <taxon>Hymenobacteraceae</taxon>
        <taxon>Pontibacter</taxon>
    </lineage>
</organism>